<proteinExistence type="predicted"/>
<evidence type="ECO:0000313" key="1">
    <source>
        <dbReference type="EMBL" id="KAJ3049726.1"/>
    </source>
</evidence>
<dbReference type="EMBL" id="JADGJD010000603">
    <property type="protein sequence ID" value="KAJ3049726.1"/>
    <property type="molecule type" value="Genomic_DNA"/>
</dbReference>
<evidence type="ECO:0000313" key="2">
    <source>
        <dbReference type="Proteomes" id="UP001212841"/>
    </source>
</evidence>
<feature type="non-terminal residue" evidence="1">
    <location>
        <position position="1"/>
    </location>
</feature>
<accession>A0AAD5X0J3</accession>
<comment type="caution">
    <text evidence="1">The sequence shown here is derived from an EMBL/GenBank/DDBJ whole genome shotgun (WGS) entry which is preliminary data.</text>
</comment>
<reference evidence="1" key="1">
    <citation type="submission" date="2020-05" db="EMBL/GenBank/DDBJ databases">
        <title>Phylogenomic resolution of chytrid fungi.</title>
        <authorList>
            <person name="Stajich J.E."/>
            <person name="Amses K."/>
            <person name="Simmons R."/>
            <person name="Seto K."/>
            <person name="Myers J."/>
            <person name="Bonds A."/>
            <person name="Quandt C.A."/>
            <person name="Barry K."/>
            <person name="Liu P."/>
            <person name="Grigoriev I."/>
            <person name="Longcore J.E."/>
            <person name="James T.Y."/>
        </authorList>
    </citation>
    <scope>NUCLEOTIDE SEQUENCE</scope>
    <source>
        <strain evidence="1">JEL0318</strain>
    </source>
</reference>
<name>A0AAD5X0J3_9FUNG</name>
<protein>
    <submittedName>
        <fullName evidence="1">Uncharacterized protein</fullName>
    </submittedName>
</protein>
<gene>
    <name evidence="1" type="ORF">HK097_009308</name>
</gene>
<dbReference type="AlphaFoldDB" id="A0AAD5X0J3"/>
<sequence length="50" mass="5238">RLGRVTGVGVLEPGWEVRGVGLGHSGNEEGGFRGRSSRVESDIVEMVGSL</sequence>
<dbReference type="Proteomes" id="UP001212841">
    <property type="component" value="Unassembled WGS sequence"/>
</dbReference>
<keyword evidence="2" id="KW-1185">Reference proteome</keyword>
<organism evidence="1 2">
    <name type="scientific">Rhizophlyctis rosea</name>
    <dbReference type="NCBI Taxonomy" id="64517"/>
    <lineage>
        <taxon>Eukaryota</taxon>
        <taxon>Fungi</taxon>
        <taxon>Fungi incertae sedis</taxon>
        <taxon>Chytridiomycota</taxon>
        <taxon>Chytridiomycota incertae sedis</taxon>
        <taxon>Chytridiomycetes</taxon>
        <taxon>Rhizophlyctidales</taxon>
        <taxon>Rhizophlyctidaceae</taxon>
        <taxon>Rhizophlyctis</taxon>
    </lineage>
</organism>